<dbReference type="AlphaFoldDB" id="F2S0R8"/>
<proteinExistence type="predicted"/>
<gene>
    <name evidence="1" type="ORF">TESG_04581</name>
</gene>
<protein>
    <submittedName>
        <fullName evidence="1">Uncharacterized protein</fullName>
    </submittedName>
</protein>
<keyword evidence="2" id="KW-1185">Reference proteome</keyword>
<dbReference type="EMBL" id="GG698499">
    <property type="protein sequence ID" value="EGD97167.1"/>
    <property type="molecule type" value="Genomic_DNA"/>
</dbReference>
<evidence type="ECO:0000313" key="2">
    <source>
        <dbReference type="Proteomes" id="UP000009172"/>
    </source>
</evidence>
<dbReference type="Proteomes" id="UP000009172">
    <property type="component" value="Unassembled WGS sequence"/>
</dbReference>
<dbReference type="HOGENOM" id="CLU_1769404_0_0_1"/>
<accession>F2S0R8</accession>
<evidence type="ECO:0000313" key="1">
    <source>
        <dbReference type="EMBL" id="EGD97167.1"/>
    </source>
</evidence>
<sequence length="174" mass="19315">MDPCGTSTAIHVVRESCLQITGLLSRGGHLLNSNEPGWKTVRGAQMQDGQAITSEIAARRVNEVKHFGIEEFIPSTEDMESSKLHLPLFQTGNKRGELYSVTGQEIVGLIPKEGPVASVACIIAIWPRIRLVARRLFSRETVYVPLKPYVLINRRFVRSKVIVLPFSIPQPSTP</sequence>
<reference evidence="2" key="1">
    <citation type="journal article" date="2012" name="MBio">
        <title>Comparative genome analysis of Trichophyton rubrum and related dermatophytes reveals candidate genes involved in infection.</title>
        <authorList>
            <person name="Martinez D.A."/>
            <person name="Oliver B.G."/>
            <person name="Graeser Y."/>
            <person name="Goldberg J.M."/>
            <person name="Li W."/>
            <person name="Martinez-Rossi N.M."/>
            <person name="Monod M."/>
            <person name="Shelest E."/>
            <person name="Barton R.C."/>
            <person name="Birch E."/>
            <person name="Brakhage A.A."/>
            <person name="Chen Z."/>
            <person name="Gurr S.J."/>
            <person name="Heiman D."/>
            <person name="Heitman J."/>
            <person name="Kosti I."/>
            <person name="Rossi A."/>
            <person name="Saif S."/>
            <person name="Samalova M."/>
            <person name="Saunders C.W."/>
            <person name="Shea T."/>
            <person name="Summerbell R.C."/>
            <person name="Xu J."/>
            <person name="Young S."/>
            <person name="Zeng Q."/>
            <person name="Birren B.W."/>
            <person name="Cuomo C.A."/>
            <person name="White T.C."/>
        </authorList>
    </citation>
    <scope>NUCLEOTIDE SEQUENCE [LARGE SCALE GENOMIC DNA]</scope>
    <source>
        <strain evidence="2">CBS 112818</strain>
    </source>
</reference>
<organism evidence="1 2">
    <name type="scientific">Trichophyton tonsurans (strain CBS 112818)</name>
    <name type="common">Scalp ringworm fungus</name>
    <dbReference type="NCBI Taxonomy" id="647933"/>
    <lineage>
        <taxon>Eukaryota</taxon>
        <taxon>Fungi</taxon>
        <taxon>Dikarya</taxon>
        <taxon>Ascomycota</taxon>
        <taxon>Pezizomycotina</taxon>
        <taxon>Eurotiomycetes</taxon>
        <taxon>Eurotiomycetidae</taxon>
        <taxon>Onygenales</taxon>
        <taxon>Arthrodermataceae</taxon>
        <taxon>Trichophyton</taxon>
    </lineage>
</organism>
<name>F2S0R8_TRIT1</name>